<evidence type="ECO:0000313" key="7">
    <source>
        <dbReference type="EMBL" id="MEN2786908.1"/>
    </source>
</evidence>
<feature type="chain" id="PRO_5045727740" evidence="5">
    <location>
        <begin position="24"/>
        <end position="251"/>
    </location>
</feature>
<evidence type="ECO:0000256" key="3">
    <source>
        <dbReference type="ARBA" id="ARBA00023237"/>
    </source>
</evidence>
<dbReference type="SUPFAM" id="SSF103088">
    <property type="entry name" value="OmpA-like"/>
    <property type="match status" value="1"/>
</dbReference>
<evidence type="ECO:0000256" key="2">
    <source>
        <dbReference type="ARBA" id="ARBA00023136"/>
    </source>
</evidence>
<dbReference type="Pfam" id="PF00691">
    <property type="entry name" value="OmpA"/>
    <property type="match status" value="1"/>
</dbReference>
<dbReference type="PRINTS" id="PR01023">
    <property type="entry name" value="NAFLGMOTY"/>
</dbReference>
<dbReference type="PROSITE" id="PS51123">
    <property type="entry name" value="OMPA_2"/>
    <property type="match status" value="1"/>
</dbReference>
<comment type="caution">
    <text evidence="7">The sequence shown here is derived from an EMBL/GenBank/DDBJ whole genome shotgun (WGS) entry which is preliminary data.</text>
</comment>
<evidence type="ECO:0000256" key="4">
    <source>
        <dbReference type="PROSITE-ProRule" id="PRU00473"/>
    </source>
</evidence>
<feature type="domain" description="OmpA-like" evidence="6">
    <location>
        <begin position="131"/>
        <end position="247"/>
    </location>
</feature>
<organism evidence="7 8">
    <name type="scientific">Sphingomonas qilianensis</name>
    <dbReference type="NCBI Taxonomy" id="1736690"/>
    <lineage>
        <taxon>Bacteria</taxon>
        <taxon>Pseudomonadati</taxon>
        <taxon>Pseudomonadota</taxon>
        <taxon>Alphaproteobacteria</taxon>
        <taxon>Sphingomonadales</taxon>
        <taxon>Sphingomonadaceae</taxon>
        <taxon>Sphingomonas</taxon>
    </lineage>
</organism>
<keyword evidence="2 4" id="KW-0472">Membrane</keyword>
<dbReference type="PANTHER" id="PTHR30329">
    <property type="entry name" value="STATOR ELEMENT OF FLAGELLAR MOTOR COMPLEX"/>
    <property type="match status" value="1"/>
</dbReference>
<name>A0ABU9XTR0_9SPHN</name>
<keyword evidence="5" id="KW-0732">Signal</keyword>
<dbReference type="PANTHER" id="PTHR30329:SF21">
    <property type="entry name" value="LIPOPROTEIN YIAD-RELATED"/>
    <property type="match status" value="1"/>
</dbReference>
<dbReference type="RefSeq" id="WP_345864886.1">
    <property type="nucleotide sequence ID" value="NZ_JBDIMF010000004.1"/>
</dbReference>
<evidence type="ECO:0000256" key="1">
    <source>
        <dbReference type="ARBA" id="ARBA00004442"/>
    </source>
</evidence>
<dbReference type="InterPro" id="IPR036737">
    <property type="entry name" value="OmpA-like_sf"/>
</dbReference>
<gene>
    <name evidence="7" type="ORF">ABC969_10800</name>
</gene>
<dbReference type="PRINTS" id="PR01021">
    <property type="entry name" value="OMPADOMAIN"/>
</dbReference>
<dbReference type="Proteomes" id="UP001404104">
    <property type="component" value="Unassembled WGS sequence"/>
</dbReference>
<comment type="subcellular location">
    <subcellularLocation>
        <location evidence="1">Cell outer membrane</location>
    </subcellularLocation>
</comment>
<keyword evidence="3" id="KW-0998">Cell outer membrane</keyword>
<dbReference type="InterPro" id="IPR050330">
    <property type="entry name" value="Bact_OuterMem_StrucFunc"/>
</dbReference>
<feature type="signal peptide" evidence="5">
    <location>
        <begin position="1"/>
        <end position="23"/>
    </location>
</feature>
<protein>
    <submittedName>
        <fullName evidence="7">OmpA family protein</fullName>
    </submittedName>
</protein>
<reference evidence="7 8" key="1">
    <citation type="submission" date="2024-05" db="EMBL/GenBank/DDBJ databases">
        <authorList>
            <person name="Liu Q."/>
            <person name="Xin Y.-H."/>
        </authorList>
    </citation>
    <scope>NUCLEOTIDE SEQUENCE [LARGE SCALE GENOMIC DNA]</scope>
    <source>
        <strain evidence="7 8">CGMCC 1.15349</strain>
    </source>
</reference>
<proteinExistence type="predicted"/>
<dbReference type="InterPro" id="IPR006665">
    <property type="entry name" value="OmpA-like"/>
</dbReference>
<dbReference type="Gene3D" id="3.30.1330.60">
    <property type="entry name" value="OmpA-like domain"/>
    <property type="match status" value="1"/>
</dbReference>
<keyword evidence="8" id="KW-1185">Reference proteome</keyword>
<dbReference type="CDD" id="cd07185">
    <property type="entry name" value="OmpA_C-like"/>
    <property type="match status" value="1"/>
</dbReference>
<sequence length="251" mass="27827">MKRTAMLTAALITGTLAAGTASAQDRWDFDGGRQGDRDYRLVGAGVPTLYRELRITNRGRAFVIRNFDNNRDGRISPREAQAANRAFAGVAGPRRDRFDWDRRGSAVVVVEQGGQWDRGAMRQYGFRQTSRGATLNLQEDVLFKTDSAVLRPGAIDKLRPLAKYLRAERGVRVAIDGYTDSRGSDAHNQDLSERRATAVRTAFDTMGVTRARFAVVGHGESNPVATNATPEGMRQNRRVEVTLLGQRADRF</sequence>
<dbReference type="InterPro" id="IPR006664">
    <property type="entry name" value="OMP_bac"/>
</dbReference>
<evidence type="ECO:0000259" key="6">
    <source>
        <dbReference type="PROSITE" id="PS51123"/>
    </source>
</evidence>
<evidence type="ECO:0000313" key="8">
    <source>
        <dbReference type="Proteomes" id="UP001404104"/>
    </source>
</evidence>
<dbReference type="EMBL" id="JBDIMF010000004">
    <property type="protein sequence ID" value="MEN2786908.1"/>
    <property type="molecule type" value="Genomic_DNA"/>
</dbReference>
<accession>A0ABU9XTR0</accession>
<evidence type="ECO:0000256" key="5">
    <source>
        <dbReference type="SAM" id="SignalP"/>
    </source>
</evidence>